<dbReference type="PANTHER" id="PTHR36180:SF2">
    <property type="entry name" value="BRO FAMILY PROTEIN"/>
    <property type="match status" value="1"/>
</dbReference>
<dbReference type="Pfam" id="PF02498">
    <property type="entry name" value="Bro-N"/>
    <property type="match status" value="1"/>
</dbReference>
<dbReference type="InterPro" id="IPR003497">
    <property type="entry name" value="BRO_N_domain"/>
</dbReference>
<evidence type="ECO:0000313" key="3">
    <source>
        <dbReference type="Proteomes" id="UP001501585"/>
    </source>
</evidence>
<comment type="caution">
    <text evidence="2">The sequence shown here is derived from an EMBL/GenBank/DDBJ whole genome shotgun (WGS) entry which is preliminary data.</text>
</comment>
<dbReference type="PANTHER" id="PTHR36180">
    <property type="entry name" value="DNA-BINDING PROTEIN-RELATED-RELATED"/>
    <property type="match status" value="1"/>
</dbReference>
<dbReference type="EMBL" id="BAAAPC010000007">
    <property type="protein sequence ID" value="GAA1994247.1"/>
    <property type="molecule type" value="Genomic_DNA"/>
</dbReference>
<evidence type="ECO:0000259" key="1">
    <source>
        <dbReference type="PROSITE" id="PS51750"/>
    </source>
</evidence>
<organism evidence="2 3">
    <name type="scientific">Nocardiopsis rhodophaea</name>
    <dbReference type="NCBI Taxonomy" id="280238"/>
    <lineage>
        <taxon>Bacteria</taxon>
        <taxon>Bacillati</taxon>
        <taxon>Actinomycetota</taxon>
        <taxon>Actinomycetes</taxon>
        <taxon>Streptosporangiales</taxon>
        <taxon>Nocardiopsidaceae</taxon>
        <taxon>Nocardiopsis</taxon>
    </lineage>
</organism>
<reference evidence="3" key="1">
    <citation type="journal article" date="2019" name="Int. J. Syst. Evol. Microbiol.">
        <title>The Global Catalogue of Microorganisms (GCM) 10K type strain sequencing project: providing services to taxonomists for standard genome sequencing and annotation.</title>
        <authorList>
            <consortium name="The Broad Institute Genomics Platform"/>
            <consortium name="The Broad Institute Genome Sequencing Center for Infectious Disease"/>
            <person name="Wu L."/>
            <person name="Ma J."/>
        </authorList>
    </citation>
    <scope>NUCLEOTIDE SEQUENCE [LARGE SCALE GENOMIC DNA]</scope>
    <source>
        <strain evidence="3">JCM 15313</strain>
    </source>
</reference>
<dbReference type="PROSITE" id="PS51750">
    <property type="entry name" value="BRO_N"/>
    <property type="match status" value="1"/>
</dbReference>
<protein>
    <recommendedName>
        <fullName evidence="1">Bro-N domain-containing protein</fullName>
    </recommendedName>
</protein>
<sequence length="225" mass="25102">MTAEITALEHPEFGTVRHVLIDGEPWFVLADVCRVLEISNPRQAATYVDEDEKQQVAGDVISNDAYLTSGNVWTVNESGLYSLILRSRKPHARAFKKWVTSEVLPSIRKTGAYARSKSALELLRDEVDLAIAHERRMAAIETRQDHVEARVDALEEGHGWTSALGYAKRNGHATEAAYLRRVGACASALLRSRGEHPVKVHSAVYGEINTYPDDVLREAFIQVPR</sequence>
<accession>A0ABP5EDZ9</accession>
<dbReference type="SMART" id="SM01040">
    <property type="entry name" value="Bro-N"/>
    <property type="match status" value="1"/>
</dbReference>
<dbReference type="RefSeq" id="WP_344161655.1">
    <property type="nucleotide sequence ID" value="NZ_BAAAPC010000007.1"/>
</dbReference>
<gene>
    <name evidence="2" type="ORF">GCM10009799_20430</name>
</gene>
<evidence type="ECO:0000313" key="2">
    <source>
        <dbReference type="EMBL" id="GAA1994247.1"/>
    </source>
</evidence>
<keyword evidence="3" id="KW-1185">Reference proteome</keyword>
<dbReference type="Proteomes" id="UP001501585">
    <property type="component" value="Unassembled WGS sequence"/>
</dbReference>
<proteinExistence type="predicted"/>
<feature type="domain" description="Bro-N" evidence="1">
    <location>
        <begin position="5"/>
        <end position="111"/>
    </location>
</feature>
<name>A0ABP5EDZ9_9ACTN</name>